<feature type="transmembrane region" description="Helical" evidence="6">
    <location>
        <begin position="112"/>
        <end position="131"/>
    </location>
</feature>
<feature type="transmembrane region" description="Helical" evidence="6">
    <location>
        <begin position="31"/>
        <end position="50"/>
    </location>
</feature>
<evidence type="ECO:0000256" key="1">
    <source>
        <dbReference type="ARBA" id="ARBA00004141"/>
    </source>
</evidence>
<feature type="transmembrane region" description="Helical" evidence="6">
    <location>
        <begin position="7"/>
        <end position="25"/>
    </location>
</feature>
<organism evidence="8 9">
    <name type="scientific">Fibrobacter succinogenes</name>
    <name type="common">Bacteroides succinogenes</name>
    <dbReference type="NCBI Taxonomy" id="833"/>
    <lineage>
        <taxon>Bacteria</taxon>
        <taxon>Pseudomonadati</taxon>
        <taxon>Fibrobacterota</taxon>
        <taxon>Fibrobacteria</taxon>
        <taxon>Fibrobacterales</taxon>
        <taxon>Fibrobacteraceae</taxon>
        <taxon>Fibrobacter</taxon>
    </lineage>
</organism>
<keyword evidence="5 6" id="KW-0472">Membrane</keyword>
<reference evidence="8 9" key="1">
    <citation type="submission" date="2017-08" db="EMBL/GenBank/DDBJ databases">
        <authorList>
            <person name="de Groot N.N."/>
        </authorList>
    </citation>
    <scope>NUCLEOTIDE SEQUENCE [LARGE SCALE GENOMIC DNA]</scope>
    <source>
        <strain evidence="8 9">HM2</strain>
    </source>
</reference>
<dbReference type="InterPro" id="IPR051401">
    <property type="entry name" value="GtrA_CellWall_Glycosyl"/>
</dbReference>
<sequence>MKHFIKYNAIGVMNTAITFFTVWLLHEVLDWNVVLSNFLGFVAGGLNSYICNRIWNFKSTNKKRAEIVRFIVVFLCSYLVNLAVLKGSIYVLENAAWCASFTEFVSRFMKPTTFASFVANVVYVLVSFTLYKKWVFKS</sequence>
<evidence type="ECO:0000313" key="8">
    <source>
        <dbReference type="EMBL" id="SUQ24730.1"/>
    </source>
</evidence>
<gene>
    <name evidence="8" type="ORF">SAMN05661053_2143</name>
</gene>
<dbReference type="Pfam" id="PF04138">
    <property type="entry name" value="GtrA_DPMS_TM"/>
    <property type="match status" value="1"/>
</dbReference>
<keyword evidence="3 6" id="KW-0812">Transmembrane</keyword>
<evidence type="ECO:0000256" key="2">
    <source>
        <dbReference type="ARBA" id="ARBA00009399"/>
    </source>
</evidence>
<dbReference type="AlphaFoldDB" id="A0A380S7E4"/>
<comment type="subcellular location">
    <subcellularLocation>
        <location evidence="1">Membrane</location>
        <topology evidence="1">Multi-pass membrane protein</topology>
    </subcellularLocation>
</comment>
<dbReference type="InterPro" id="IPR007267">
    <property type="entry name" value="GtrA_DPMS_TM"/>
</dbReference>
<dbReference type="GO" id="GO:0005886">
    <property type="term" value="C:plasma membrane"/>
    <property type="evidence" value="ECO:0007669"/>
    <property type="project" value="TreeGrafter"/>
</dbReference>
<evidence type="ECO:0000256" key="6">
    <source>
        <dbReference type="SAM" id="Phobius"/>
    </source>
</evidence>
<name>A0A380S7E4_FIBSU</name>
<feature type="transmembrane region" description="Helical" evidence="6">
    <location>
        <begin position="70"/>
        <end position="92"/>
    </location>
</feature>
<evidence type="ECO:0000313" key="9">
    <source>
        <dbReference type="Proteomes" id="UP000255423"/>
    </source>
</evidence>
<dbReference type="GO" id="GO:0000271">
    <property type="term" value="P:polysaccharide biosynthetic process"/>
    <property type="evidence" value="ECO:0007669"/>
    <property type="project" value="InterPro"/>
</dbReference>
<dbReference type="PANTHER" id="PTHR38459">
    <property type="entry name" value="PROPHAGE BACTOPRENOL-LINKED GLUCOSE TRANSLOCASE HOMOLOG"/>
    <property type="match status" value="1"/>
</dbReference>
<evidence type="ECO:0000256" key="3">
    <source>
        <dbReference type="ARBA" id="ARBA00022692"/>
    </source>
</evidence>
<evidence type="ECO:0000256" key="5">
    <source>
        <dbReference type="ARBA" id="ARBA00023136"/>
    </source>
</evidence>
<dbReference type="RefSeq" id="WP_088660929.1">
    <property type="nucleotide sequence ID" value="NZ_UHJL01000003.1"/>
</dbReference>
<dbReference type="EMBL" id="UHJL01000003">
    <property type="protein sequence ID" value="SUQ24730.1"/>
    <property type="molecule type" value="Genomic_DNA"/>
</dbReference>
<dbReference type="PANTHER" id="PTHR38459:SF1">
    <property type="entry name" value="PROPHAGE BACTOPRENOL-LINKED GLUCOSE TRANSLOCASE HOMOLOG"/>
    <property type="match status" value="1"/>
</dbReference>
<evidence type="ECO:0000259" key="7">
    <source>
        <dbReference type="Pfam" id="PF04138"/>
    </source>
</evidence>
<proteinExistence type="inferred from homology"/>
<accession>A0A380S7E4</accession>
<comment type="similarity">
    <text evidence="2">Belongs to the GtrA family.</text>
</comment>
<protein>
    <submittedName>
        <fullName evidence="8">Flippase GtrA (Transmembrane translocase of bactoprenol-linked glucose)</fullName>
    </submittedName>
</protein>
<keyword evidence="4 6" id="KW-1133">Transmembrane helix</keyword>
<dbReference type="Proteomes" id="UP000255423">
    <property type="component" value="Unassembled WGS sequence"/>
</dbReference>
<evidence type="ECO:0000256" key="4">
    <source>
        <dbReference type="ARBA" id="ARBA00022989"/>
    </source>
</evidence>
<feature type="domain" description="GtrA/DPMS transmembrane" evidence="7">
    <location>
        <begin position="6"/>
        <end position="136"/>
    </location>
</feature>